<keyword evidence="8" id="KW-1185">Reference proteome</keyword>
<keyword evidence="3" id="KW-0238">DNA-binding</keyword>
<dbReference type="InterPro" id="IPR036388">
    <property type="entry name" value="WH-like_DNA-bd_sf"/>
</dbReference>
<comment type="caution">
    <text evidence="7">The sequence shown here is derived from an EMBL/GenBank/DDBJ whole genome shotgun (WGS) entry which is preliminary data.</text>
</comment>
<dbReference type="Proteomes" id="UP000462055">
    <property type="component" value="Unassembled WGS sequence"/>
</dbReference>
<dbReference type="GO" id="GO:0032993">
    <property type="term" value="C:protein-DNA complex"/>
    <property type="evidence" value="ECO:0007669"/>
    <property type="project" value="TreeGrafter"/>
</dbReference>
<name>A0A6I4MU65_9ACTN</name>
<feature type="compositionally biased region" description="Low complexity" evidence="5">
    <location>
        <begin position="47"/>
        <end position="57"/>
    </location>
</feature>
<reference evidence="7" key="1">
    <citation type="submission" date="2019-12" db="EMBL/GenBank/DDBJ databases">
        <title>Actinomadura physcomitrii sp. nov., a novel actinomycete isolated from moss [Physcomitrium sphaericum (Ludw) Fuernr].</title>
        <authorList>
            <person name="Zhuang X."/>
        </authorList>
    </citation>
    <scope>NUCLEOTIDE SEQUENCE [LARGE SCALE GENOMIC DNA]</scope>
    <source>
        <strain evidence="7">LD22</strain>
    </source>
</reference>
<evidence type="ECO:0000256" key="3">
    <source>
        <dbReference type="ARBA" id="ARBA00023125"/>
    </source>
</evidence>
<feature type="domain" description="HTH lysR-type" evidence="6">
    <location>
        <begin position="151"/>
        <end position="208"/>
    </location>
</feature>
<feature type="compositionally biased region" description="Basic residues" evidence="5">
    <location>
        <begin position="58"/>
        <end position="68"/>
    </location>
</feature>
<dbReference type="PANTHER" id="PTHR30346">
    <property type="entry name" value="TRANSCRIPTIONAL DUAL REGULATOR HCAR-RELATED"/>
    <property type="match status" value="1"/>
</dbReference>
<dbReference type="Pfam" id="PF00126">
    <property type="entry name" value="HTH_1"/>
    <property type="match status" value="1"/>
</dbReference>
<dbReference type="PANTHER" id="PTHR30346:SF0">
    <property type="entry name" value="HCA OPERON TRANSCRIPTIONAL ACTIVATOR HCAR"/>
    <property type="match status" value="1"/>
</dbReference>
<feature type="compositionally biased region" description="Low complexity" evidence="5">
    <location>
        <begin position="101"/>
        <end position="115"/>
    </location>
</feature>
<keyword evidence="2" id="KW-0805">Transcription regulation</keyword>
<accession>A0A6I4MU65</accession>
<feature type="compositionally biased region" description="Basic and acidic residues" evidence="5">
    <location>
        <begin position="21"/>
        <end position="31"/>
    </location>
</feature>
<evidence type="ECO:0000313" key="8">
    <source>
        <dbReference type="Proteomes" id="UP000462055"/>
    </source>
</evidence>
<sequence length="435" mass="46305">MGGGALPAHRRRGRRSPQRAARADVRADSRPGARRPRRRLGRRAHPRVGGQRAGPARPVRRGRRHRPRGDRGVRRAGRPLVAGAGAPHARRDPAGRRRPRGGAASRPRGPRVVPEPGERGGGEPGPRRPRPYRAAGGLARTGGGVRETGGVELRQLRYFVAVAEEANLTRAAGRLGLRSPSLSQQVRGLERELGAALFDRTAAGMELTPAGAALLPEARAALAAAERGARAVAAAASATAPLVVGVPPGIPPDLPGRLGAAAREARVRPVYADAATDVQLAALRRRELDLAVVTLPADLAGLAHETVHDEPLGVLMADGHRLARRDAIAWRDLAGERLLWFDRGLASGYHDAVLGACRAAGWDPETRVSTARRAVARAELTSGEPIIALRPERAAEPGLVWRPFAADAPRLRFALAWRRDAGHAAAEAVARRLRR</sequence>
<evidence type="ECO:0000256" key="1">
    <source>
        <dbReference type="ARBA" id="ARBA00009437"/>
    </source>
</evidence>
<protein>
    <submittedName>
        <fullName evidence="7">LysR family transcriptional regulator</fullName>
    </submittedName>
</protein>
<dbReference type="InterPro" id="IPR000847">
    <property type="entry name" value="LysR_HTH_N"/>
</dbReference>
<dbReference type="Pfam" id="PF03466">
    <property type="entry name" value="LysR_substrate"/>
    <property type="match status" value="1"/>
</dbReference>
<dbReference type="Gene3D" id="1.10.10.10">
    <property type="entry name" value="Winged helix-like DNA-binding domain superfamily/Winged helix DNA-binding domain"/>
    <property type="match status" value="1"/>
</dbReference>
<dbReference type="SUPFAM" id="SSF46785">
    <property type="entry name" value="Winged helix' DNA-binding domain"/>
    <property type="match status" value="1"/>
</dbReference>
<organism evidence="7 8">
    <name type="scientific">Actinomadura physcomitrii</name>
    <dbReference type="NCBI Taxonomy" id="2650748"/>
    <lineage>
        <taxon>Bacteria</taxon>
        <taxon>Bacillati</taxon>
        <taxon>Actinomycetota</taxon>
        <taxon>Actinomycetes</taxon>
        <taxon>Streptosporangiales</taxon>
        <taxon>Thermomonosporaceae</taxon>
        <taxon>Actinomadura</taxon>
    </lineage>
</organism>
<evidence type="ECO:0000256" key="5">
    <source>
        <dbReference type="SAM" id="MobiDB-lite"/>
    </source>
</evidence>
<comment type="similarity">
    <text evidence="1">Belongs to the LysR transcriptional regulatory family.</text>
</comment>
<evidence type="ECO:0000256" key="2">
    <source>
        <dbReference type="ARBA" id="ARBA00023015"/>
    </source>
</evidence>
<dbReference type="EMBL" id="WBMS02000047">
    <property type="protein sequence ID" value="MWA06189.1"/>
    <property type="molecule type" value="Genomic_DNA"/>
</dbReference>
<dbReference type="GO" id="GO:0003700">
    <property type="term" value="F:DNA-binding transcription factor activity"/>
    <property type="evidence" value="ECO:0007669"/>
    <property type="project" value="InterPro"/>
</dbReference>
<dbReference type="CDD" id="cd08414">
    <property type="entry name" value="PBP2_LTTR_aromatics_like"/>
    <property type="match status" value="1"/>
</dbReference>
<dbReference type="AlphaFoldDB" id="A0A6I4MU65"/>
<dbReference type="InterPro" id="IPR005119">
    <property type="entry name" value="LysR_subst-bd"/>
</dbReference>
<keyword evidence="4" id="KW-0804">Transcription</keyword>
<gene>
    <name evidence="7" type="ORF">F8568_038750</name>
</gene>
<proteinExistence type="inferred from homology"/>
<evidence type="ECO:0000256" key="4">
    <source>
        <dbReference type="ARBA" id="ARBA00023163"/>
    </source>
</evidence>
<dbReference type="PROSITE" id="PS50931">
    <property type="entry name" value="HTH_LYSR"/>
    <property type="match status" value="1"/>
</dbReference>
<evidence type="ECO:0000313" key="7">
    <source>
        <dbReference type="EMBL" id="MWA06189.1"/>
    </source>
</evidence>
<dbReference type="PRINTS" id="PR00039">
    <property type="entry name" value="HTHLYSR"/>
</dbReference>
<dbReference type="Gene3D" id="3.40.190.10">
    <property type="entry name" value="Periplasmic binding protein-like II"/>
    <property type="match status" value="2"/>
</dbReference>
<dbReference type="InterPro" id="IPR036390">
    <property type="entry name" value="WH_DNA-bd_sf"/>
</dbReference>
<feature type="compositionally biased region" description="Low complexity" evidence="5">
    <location>
        <begin position="78"/>
        <end position="87"/>
    </location>
</feature>
<dbReference type="SUPFAM" id="SSF53850">
    <property type="entry name" value="Periplasmic binding protein-like II"/>
    <property type="match status" value="1"/>
</dbReference>
<dbReference type="GO" id="GO:0003677">
    <property type="term" value="F:DNA binding"/>
    <property type="evidence" value="ECO:0007669"/>
    <property type="project" value="UniProtKB-KW"/>
</dbReference>
<evidence type="ECO:0000259" key="6">
    <source>
        <dbReference type="PROSITE" id="PS50931"/>
    </source>
</evidence>
<feature type="compositionally biased region" description="Basic residues" evidence="5">
    <location>
        <begin position="32"/>
        <end position="46"/>
    </location>
</feature>
<feature type="compositionally biased region" description="Basic residues" evidence="5">
    <location>
        <begin position="8"/>
        <end position="17"/>
    </location>
</feature>
<dbReference type="FunFam" id="1.10.10.10:FF:000001">
    <property type="entry name" value="LysR family transcriptional regulator"/>
    <property type="match status" value="1"/>
</dbReference>
<feature type="region of interest" description="Disordered" evidence="5">
    <location>
        <begin position="1"/>
        <end position="143"/>
    </location>
</feature>